<dbReference type="EMBL" id="RGET01000088">
    <property type="protein sequence ID" value="NBN88319.1"/>
    <property type="molecule type" value="Genomic_DNA"/>
</dbReference>
<organism evidence="1 2">
    <name type="scientific">Candidatus Fonsibacter lacus</name>
    <dbReference type="NCBI Taxonomy" id="2576439"/>
    <lineage>
        <taxon>Bacteria</taxon>
        <taxon>Pseudomonadati</taxon>
        <taxon>Pseudomonadota</taxon>
        <taxon>Alphaproteobacteria</taxon>
        <taxon>Candidatus Pelagibacterales</taxon>
        <taxon>Candidatus Pelagibacterales incertae sedis</taxon>
        <taxon>Candidatus Fonsibacter</taxon>
    </lineage>
</organism>
<dbReference type="Proteomes" id="UP000713222">
    <property type="component" value="Unassembled WGS sequence"/>
</dbReference>
<evidence type="ECO:0008006" key="3">
    <source>
        <dbReference type="Google" id="ProtNLM"/>
    </source>
</evidence>
<evidence type="ECO:0000313" key="1">
    <source>
        <dbReference type="EMBL" id="NBN88319.1"/>
    </source>
</evidence>
<sequence>MYNWIVEKQCTKCNQVKPLTEFHRFAASRDGHKARCKPCNSAESAAWQTANKDRYAVRYREWASKNRDKTRAASKRWNARNRGVHHARQVELHGREVVNARSRRWAAANRAKARAWKQQWKKNNPDAVAAMTAKRRSAMLNAVPLWANGEAIAQIYRACQAQPGHHVDHIVPLISPLVCGLHCEANLQIIPAIDNYSKNNRYWPDMP</sequence>
<name>A0A964V1A9_9PROT</name>
<dbReference type="AlphaFoldDB" id="A0A964V1A9"/>
<protein>
    <recommendedName>
        <fullName evidence="3">HNH endonuclease</fullName>
    </recommendedName>
</protein>
<evidence type="ECO:0000313" key="2">
    <source>
        <dbReference type="Proteomes" id="UP000713222"/>
    </source>
</evidence>
<comment type="caution">
    <text evidence="1">The sequence shown here is derived from an EMBL/GenBank/DDBJ whole genome shotgun (WGS) entry which is preliminary data.</text>
</comment>
<accession>A0A964V1A9</accession>
<proteinExistence type="predicted"/>
<gene>
    <name evidence="1" type="ORF">EBV32_04435</name>
</gene>
<reference evidence="1" key="1">
    <citation type="submission" date="2018-10" db="EMBL/GenBank/DDBJ databases">
        <title>Iterative Subtractive Binning of Freshwater Chronoseries Metagenomes Recovers Nearly Complete Genomes from over Four Hundred Novel Species.</title>
        <authorList>
            <person name="Rodriguez-R L.M."/>
            <person name="Tsementzi D."/>
            <person name="Luo C."/>
            <person name="Konstantinidis K.T."/>
        </authorList>
    </citation>
    <scope>NUCLEOTIDE SEQUENCE</scope>
    <source>
        <strain evidence="1">WB7_6_001</strain>
    </source>
</reference>